<name>A0AAP0BNA2_9ASPA</name>
<keyword evidence="5" id="KW-0539">Nucleus</keyword>
<dbReference type="PANTHER" id="PTHR31190:SF287">
    <property type="entry name" value="DEVELOPMENT RELATED ERF PROTEIN"/>
    <property type="match status" value="1"/>
</dbReference>
<feature type="region of interest" description="Disordered" evidence="6">
    <location>
        <begin position="78"/>
        <end position="105"/>
    </location>
</feature>
<dbReference type="SUPFAM" id="SSF54171">
    <property type="entry name" value="DNA-binding domain"/>
    <property type="match status" value="1"/>
</dbReference>
<dbReference type="InterPro" id="IPR001471">
    <property type="entry name" value="AP2/ERF_dom"/>
</dbReference>
<evidence type="ECO:0000256" key="5">
    <source>
        <dbReference type="ARBA" id="ARBA00023242"/>
    </source>
</evidence>
<dbReference type="PRINTS" id="PR00367">
    <property type="entry name" value="ETHRSPELEMNT"/>
</dbReference>
<proteinExistence type="predicted"/>
<accession>A0AAP0BNA2</accession>
<dbReference type="GO" id="GO:0009873">
    <property type="term" value="P:ethylene-activated signaling pathway"/>
    <property type="evidence" value="ECO:0007669"/>
    <property type="project" value="InterPro"/>
</dbReference>
<evidence type="ECO:0000313" key="9">
    <source>
        <dbReference type="Proteomes" id="UP001418222"/>
    </source>
</evidence>
<evidence type="ECO:0000256" key="3">
    <source>
        <dbReference type="ARBA" id="ARBA00023125"/>
    </source>
</evidence>
<comment type="caution">
    <text evidence="8">The sequence shown here is derived from an EMBL/GenBank/DDBJ whole genome shotgun (WGS) entry which is preliminary data.</text>
</comment>
<reference evidence="8 9" key="1">
    <citation type="journal article" date="2022" name="Nat. Plants">
        <title>Genomes of leafy and leafless Platanthera orchids illuminate the evolution of mycoheterotrophy.</title>
        <authorList>
            <person name="Li M.H."/>
            <person name="Liu K.W."/>
            <person name="Li Z."/>
            <person name="Lu H.C."/>
            <person name="Ye Q.L."/>
            <person name="Zhang D."/>
            <person name="Wang J.Y."/>
            <person name="Li Y.F."/>
            <person name="Zhong Z.M."/>
            <person name="Liu X."/>
            <person name="Yu X."/>
            <person name="Liu D.K."/>
            <person name="Tu X.D."/>
            <person name="Liu B."/>
            <person name="Hao Y."/>
            <person name="Liao X.Y."/>
            <person name="Jiang Y.T."/>
            <person name="Sun W.H."/>
            <person name="Chen J."/>
            <person name="Chen Y.Q."/>
            <person name="Ai Y."/>
            <person name="Zhai J.W."/>
            <person name="Wu S.S."/>
            <person name="Zhou Z."/>
            <person name="Hsiao Y.Y."/>
            <person name="Wu W.L."/>
            <person name="Chen Y.Y."/>
            <person name="Lin Y.F."/>
            <person name="Hsu J.L."/>
            <person name="Li C.Y."/>
            <person name="Wang Z.W."/>
            <person name="Zhao X."/>
            <person name="Zhong W.Y."/>
            <person name="Ma X.K."/>
            <person name="Ma L."/>
            <person name="Huang J."/>
            <person name="Chen G.Z."/>
            <person name="Huang M.Z."/>
            <person name="Huang L."/>
            <person name="Peng D.H."/>
            <person name="Luo Y.B."/>
            <person name="Zou S.Q."/>
            <person name="Chen S.P."/>
            <person name="Lan S."/>
            <person name="Tsai W.C."/>
            <person name="Van de Peer Y."/>
            <person name="Liu Z.J."/>
        </authorList>
    </citation>
    <scope>NUCLEOTIDE SEQUENCE [LARGE SCALE GENOMIC DNA]</scope>
    <source>
        <strain evidence="8">Lor287</strain>
    </source>
</reference>
<dbReference type="GO" id="GO:0005634">
    <property type="term" value="C:nucleus"/>
    <property type="evidence" value="ECO:0007669"/>
    <property type="project" value="UniProtKB-SubCell"/>
</dbReference>
<dbReference type="InterPro" id="IPR016177">
    <property type="entry name" value="DNA-bd_dom_sf"/>
</dbReference>
<dbReference type="FunFam" id="3.30.730.10:FF:000001">
    <property type="entry name" value="Ethylene-responsive transcription factor 2"/>
    <property type="match status" value="1"/>
</dbReference>
<dbReference type="PANTHER" id="PTHR31190">
    <property type="entry name" value="DNA-BINDING DOMAIN"/>
    <property type="match status" value="1"/>
</dbReference>
<gene>
    <name evidence="8" type="primary">ERF1A</name>
    <name evidence="8" type="ORF">KSP39_PZI008005</name>
</gene>
<dbReference type="EMBL" id="JBBWWQ010000006">
    <property type="protein sequence ID" value="KAK8944281.1"/>
    <property type="molecule type" value="Genomic_DNA"/>
</dbReference>
<dbReference type="SMART" id="SM00380">
    <property type="entry name" value="AP2"/>
    <property type="match status" value="1"/>
</dbReference>
<dbReference type="PROSITE" id="PS51032">
    <property type="entry name" value="AP2_ERF"/>
    <property type="match status" value="1"/>
</dbReference>
<dbReference type="GO" id="GO:0003700">
    <property type="term" value="F:DNA-binding transcription factor activity"/>
    <property type="evidence" value="ECO:0007669"/>
    <property type="project" value="InterPro"/>
</dbReference>
<dbReference type="Gene3D" id="3.30.730.10">
    <property type="entry name" value="AP2/ERF domain"/>
    <property type="match status" value="1"/>
</dbReference>
<keyword evidence="3" id="KW-0238">DNA-binding</keyword>
<keyword evidence="9" id="KW-1185">Reference proteome</keyword>
<evidence type="ECO:0000256" key="4">
    <source>
        <dbReference type="ARBA" id="ARBA00023163"/>
    </source>
</evidence>
<keyword evidence="2" id="KW-0805">Transcription regulation</keyword>
<feature type="compositionally biased region" description="Low complexity" evidence="6">
    <location>
        <begin position="187"/>
        <end position="210"/>
    </location>
</feature>
<keyword evidence="4" id="KW-0804">Transcription</keyword>
<dbReference type="InterPro" id="IPR044808">
    <property type="entry name" value="ERF_plant"/>
</dbReference>
<protein>
    <submittedName>
        <fullName evidence="8">Ethylene-responsive transcription factor 1A</fullName>
    </submittedName>
</protein>
<evidence type="ECO:0000256" key="1">
    <source>
        <dbReference type="ARBA" id="ARBA00004123"/>
    </source>
</evidence>
<dbReference type="InterPro" id="IPR036955">
    <property type="entry name" value="AP2/ERF_dom_sf"/>
</dbReference>
<feature type="domain" description="AP2/ERF" evidence="7">
    <location>
        <begin position="103"/>
        <end position="161"/>
    </location>
</feature>
<dbReference type="CDD" id="cd00018">
    <property type="entry name" value="AP2"/>
    <property type="match status" value="1"/>
</dbReference>
<dbReference type="Pfam" id="PF00847">
    <property type="entry name" value="AP2"/>
    <property type="match status" value="1"/>
</dbReference>
<organism evidence="8 9">
    <name type="scientific">Platanthera zijinensis</name>
    <dbReference type="NCBI Taxonomy" id="2320716"/>
    <lineage>
        <taxon>Eukaryota</taxon>
        <taxon>Viridiplantae</taxon>
        <taxon>Streptophyta</taxon>
        <taxon>Embryophyta</taxon>
        <taxon>Tracheophyta</taxon>
        <taxon>Spermatophyta</taxon>
        <taxon>Magnoliopsida</taxon>
        <taxon>Liliopsida</taxon>
        <taxon>Asparagales</taxon>
        <taxon>Orchidaceae</taxon>
        <taxon>Orchidoideae</taxon>
        <taxon>Orchideae</taxon>
        <taxon>Orchidinae</taxon>
        <taxon>Platanthera</taxon>
    </lineage>
</organism>
<sequence>MHSIESIRHYLLEDSEMAPSGVISPSQPFYHRSSSFGRLVADHWIDLPFRPDDSDDMVVYLALHDAFSHGWIPGVSDASADSKPPVESPEAETPAALPGKGKHYRGVRRRPWGKFAAEIRDPAKNGARVWLGTFETAEAAALAYDSAAYRMRGSRALLNFPLRIRSVADSSPSEGKRASPEPPSPSSPSSSSTSSFPSSPISGSSGSSGSPKRRRRGIAGLAAACDGLASPPAVESAPPPAPAQLPAQAQSSLGFASRPIGFPGVTVEQLTRAGQLLVS</sequence>
<feature type="region of interest" description="Disordered" evidence="6">
    <location>
        <begin position="169"/>
        <end position="261"/>
    </location>
</feature>
<dbReference type="Proteomes" id="UP001418222">
    <property type="component" value="Unassembled WGS sequence"/>
</dbReference>
<dbReference type="GO" id="GO:0003677">
    <property type="term" value="F:DNA binding"/>
    <property type="evidence" value="ECO:0007669"/>
    <property type="project" value="UniProtKB-KW"/>
</dbReference>
<evidence type="ECO:0000256" key="6">
    <source>
        <dbReference type="SAM" id="MobiDB-lite"/>
    </source>
</evidence>
<feature type="compositionally biased region" description="Low complexity" evidence="6">
    <location>
        <begin position="244"/>
        <end position="253"/>
    </location>
</feature>
<feature type="compositionally biased region" description="Low complexity" evidence="6">
    <location>
        <begin position="218"/>
        <end position="236"/>
    </location>
</feature>
<dbReference type="AlphaFoldDB" id="A0AAP0BNA2"/>
<evidence type="ECO:0000259" key="7">
    <source>
        <dbReference type="PROSITE" id="PS51032"/>
    </source>
</evidence>
<evidence type="ECO:0000256" key="2">
    <source>
        <dbReference type="ARBA" id="ARBA00023015"/>
    </source>
</evidence>
<evidence type="ECO:0000313" key="8">
    <source>
        <dbReference type="EMBL" id="KAK8944281.1"/>
    </source>
</evidence>
<comment type="subcellular location">
    <subcellularLocation>
        <location evidence="1">Nucleus</location>
    </subcellularLocation>
</comment>